<dbReference type="Proteomes" id="UP000066737">
    <property type="component" value="Chromosome I"/>
</dbReference>
<dbReference type="KEGG" id="hhb:Hhub_3753"/>
<gene>
    <name evidence="2" type="ORF">HHUB_3753</name>
</gene>
<feature type="compositionally biased region" description="Basic and acidic residues" evidence="1">
    <location>
        <begin position="1"/>
        <end position="14"/>
    </location>
</feature>
<accession>A0A0U5H6T0</accession>
<dbReference type="GeneID" id="91108393"/>
<feature type="region of interest" description="Disordered" evidence="1">
    <location>
        <begin position="1"/>
        <end position="27"/>
    </location>
</feature>
<dbReference type="OrthoDB" id="197463at2157"/>
<dbReference type="AlphaFoldDB" id="A0A0U5H6T0"/>
<dbReference type="Pfam" id="PF24430">
    <property type="entry name" value="DUF7553"/>
    <property type="match status" value="1"/>
</dbReference>
<name>A0A0U5H6T0_9EURY</name>
<evidence type="ECO:0000313" key="3">
    <source>
        <dbReference type="Proteomes" id="UP000066737"/>
    </source>
</evidence>
<evidence type="ECO:0000256" key="1">
    <source>
        <dbReference type="SAM" id="MobiDB-lite"/>
    </source>
</evidence>
<evidence type="ECO:0000313" key="2">
    <source>
        <dbReference type="EMBL" id="CQH62417.1"/>
    </source>
</evidence>
<keyword evidence="3" id="KW-1185">Reference proteome</keyword>
<organism evidence="2 3">
    <name type="scientific">Halobacterium hubeiense</name>
    <dbReference type="NCBI Taxonomy" id="1407499"/>
    <lineage>
        <taxon>Archaea</taxon>
        <taxon>Methanobacteriati</taxon>
        <taxon>Methanobacteriota</taxon>
        <taxon>Stenosarchaea group</taxon>
        <taxon>Halobacteria</taxon>
        <taxon>Halobacteriales</taxon>
        <taxon>Halobacteriaceae</taxon>
        <taxon>Halobacterium</taxon>
    </lineage>
</organism>
<dbReference type="InterPro" id="IPR055975">
    <property type="entry name" value="DUF7553"/>
</dbReference>
<proteinExistence type="predicted"/>
<dbReference type="RefSeq" id="WP_059058100.1">
    <property type="nucleotide sequence ID" value="NZ_CEML01000001.1"/>
</dbReference>
<dbReference type="EMBL" id="LN831302">
    <property type="protein sequence ID" value="CQH62417.1"/>
    <property type="molecule type" value="Genomic_DNA"/>
</dbReference>
<reference evidence="3" key="1">
    <citation type="journal article" date="2016" name="Environ. Microbiol.">
        <title>The complete genome of a viable archaeum isolated from 123-million-year-old rock salt.</title>
        <authorList>
            <person name="Jaakkola S.T."/>
            <person name="Pfeiffer F."/>
            <person name="Ravantti J.J."/>
            <person name="Guo Q."/>
            <person name="Liu Y."/>
            <person name="Chen X."/>
            <person name="Ma H."/>
            <person name="Yang C."/>
            <person name="Oksanen H.M."/>
            <person name="Bamford D.H."/>
        </authorList>
    </citation>
    <scope>NUCLEOTIDE SEQUENCE</scope>
    <source>
        <strain evidence="3">JI20-1</strain>
    </source>
</reference>
<protein>
    <submittedName>
        <fullName evidence="2">Uncharacterized protein</fullName>
    </submittedName>
</protein>
<sequence>MVREDLRAASDHLRAASVAADDPDDEQRLYEQSDALAELATADSGPDHGRLARITHALDDLADAVDDEDARESIADAKASVEAYRETVDGV</sequence>